<evidence type="ECO:0000256" key="1">
    <source>
        <dbReference type="ARBA" id="ARBA00003761"/>
    </source>
</evidence>
<dbReference type="InterPro" id="IPR011053">
    <property type="entry name" value="Single_hybrid_motif"/>
</dbReference>
<dbReference type="SUPFAM" id="SSF51230">
    <property type="entry name" value="Single hybrid motif"/>
    <property type="match status" value="1"/>
</dbReference>
<evidence type="ECO:0000313" key="12">
    <source>
        <dbReference type="Proteomes" id="UP000721442"/>
    </source>
</evidence>
<evidence type="ECO:0000256" key="6">
    <source>
        <dbReference type="ARBA" id="ARBA00023098"/>
    </source>
</evidence>
<comment type="caution">
    <text evidence="11">The sequence shown here is derived from an EMBL/GenBank/DDBJ whole genome shotgun (WGS) entry which is preliminary data.</text>
</comment>
<dbReference type="EMBL" id="JADINE010000002">
    <property type="protein sequence ID" value="MBO8406862.1"/>
    <property type="molecule type" value="Genomic_DNA"/>
</dbReference>
<reference evidence="11" key="1">
    <citation type="submission" date="2020-10" db="EMBL/GenBank/DDBJ databases">
        <authorList>
            <person name="Gilroy R."/>
        </authorList>
    </citation>
    <scope>NUCLEOTIDE SEQUENCE</scope>
    <source>
        <strain evidence="11">B1-16210</strain>
    </source>
</reference>
<keyword evidence="7 9" id="KW-0275">Fatty acid biosynthesis</keyword>
<name>A0A940IAX8_9PROT</name>
<evidence type="ECO:0000256" key="8">
    <source>
        <dbReference type="ARBA" id="ARBA00023267"/>
    </source>
</evidence>
<evidence type="ECO:0000256" key="9">
    <source>
        <dbReference type="RuleBase" id="RU364072"/>
    </source>
</evidence>
<dbReference type="GO" id="GO:0006633">
    <property type="term" value="P:fatty acid biosynthetic process"/>
    <property type="evidence" value="ECO:0007669"/>
    <property type="project" value="UniProtKB-KW"/>
</dbReference>
<dbReference type="Gene3D" id="2.40.50.100">
    <property type="match status" value="1"/>
</dbReference>
<dbReference type="InterPro" id="IPR050709">
    <property type="entry name" value="Biotin_Carboxyl_Carrier/Decarb"/>
</dbReference>
<dbReference type="InterPro" id="IPR001249">
    <property type="entry name" value="AcCoA_biotinCC"/>
</dbReference>
<evidence type="ECO:0000313" key="11">
    <source>
        <dbReference type="EMBL" id="MBO8406862.1"/>
    </source>
</evidence>
<evidence type="ECO:0000256" key="3">
    <source>
        <dbReference type="ARBA" id="ARBA00017562"/>
    </source>
</evidence>
<evidence type="ECO:0000256" key="5">
    <source>
        <dbReference type="ARBA" id="ARBA00022832"/>
    </source>
</evidence>
<comment type="function">
    <text evidence="1 9">This protein is a component of the acetyl coenzyme A carboxylase complex; first, biotin carboxylase catalyzes the carboxylation of the carrier protein and then the transcarboxylase transfers the carboxyl group to form malonyl-CoA.</text>
</comment>
<dbReference type="GO" id="GO:0003989">
    <property type="term" value="F:acetyl-CoA carboxylase activity"/>
    <property type="evidence" value="ECO:0007669"/>
    <property type="project" value="InterPro"/>
</dbReference>
<keyword evidence="6 9" id="KW-0443">Lipid metabolism</keyword>
<reference evidence="11" key="2">
    <citation type="journal article" date="2021" name="PeerJ">
        <title>Extensive microbial diversity within the chicken gut microbiome revealed by metagenomics and culture.</title>
        <authorList>
            <person name="Gilroy R."/>
            <person name="Ravi A."/>
            <person name="Getino M."/>
            <person name="Pursley I."/>
            <person name="Horton D.L."/>
            <person name="Alikhan N.F."/>
            <person name="Baker D."/>
            <person name="Gharbi K."/>
            <person name="Hall N."/>
            <person name="Watson M."/>
            <person name="Adriaenssens E.M."/>
            <person name="Foster-Nyarko E."/>
            <person name="Jarju S."/>
            <person name="Secka A."/>
            <person name="Antonio M."/>
            <person name="Oren A."/>
            <person name="Chaudhuri R.R."/>
            <person name="La Ragione R."/>
            <person name="Hildebrand F."/>
            <person name="Pallen M.J."/>
        </authorList>
    </citation>
    <scope>NUCLEOTIDE SEQUENCE</scope>
    <source>
        <strain evidence="11">B1-16210</strain>
    </source>
</reference>
<keyword evidence="4 9" id="KW-0444">Lipid biosynthesis</keyword>
<dbReference type="InterPro" id="IPR000089">
    <property type="entry name" value="Biotin_lipoyl"/>
</dbReference>
<dbReference type="CDD" id="cd06850">
    <property type="entry name" value="biotinyl_domain"/>
    <property type="match status" value="1"/>
</dbReference>
<keyword evidence="8 9" id="KW-0092">Biotin</keyword>
<dbReference type="InterPro" id="IPR001882">
    <property type="entry name" value="Biotin_BS"/>
</dbReference>
<dbReference type="PANTHER" id="PTHR45266:SF3">
    <property type="entry name" value="OXALOACETATE DECARBOXYLASE ALPHA CHAIN"/>
    <property type="match status" value="1"/>
</dbReference>
<evidence type="ECO:0000259" key="10">
    <source>
        <dbReference type="PROSITE" id="PS50968"/>
    </source>
</evidence>
<dbReference type="AlphaFoldDB" id="A0A940IAX8"/>
<evidence type="ECO:0000256" key="2">
    <source>
        <dbReference type="ARBA" id="ARBA00005194"/>
    </source>
</evidence>
<accession>A0A940IAX8</accession>
<gene>
    <name evidence="11" type="ORF">IAC77_00150</name>
</gene>
<dbReference type="PRINTS" id="PR01071">
    <property type="entry name" value="ACOABIOTINCC"/>
</dbReference>
<feature type="domain" description="Lipoyl-binding" evidence="10">
    <location>
        <begin position="65"/>
        <end position="141"/>
    </location>
</feature>
<evidence type="ECO:0000256" key="7">
    <source>
        <dbReference type="ARBA" id="ARBA00023160"/>
    </source>
</evidence>
<comment type="pathway">
    <text evidence="2 9">Lipid metabolism; fatty acid biosynthesis.</text>
</comment>
<sequence>MSKIMDEMGITELDLERQFLFGVYRKHIHLSKQQAAVAAMPNFPVATESKNTNSEPADGEGAVNGYALKSPMVGVAYLAPEPGAKPFTSVGAQIKAGDTVALIEAMKTFNPIKSDKDGVVKEILVSDGQAVEFDQPIIVIE</sequence>
<dbReference type="PANTHER" id="PTHR45266">
    <property type="entry name" value="OXALOACETATE DECARBOXYLASE ALPHA CHAIN"/>
    <property type="match status" value="1"/>
</dbReference>
<proteinExistence type="predicted"/>
<dbReference type="Pfam" id="PF00364">
    <property type="entry name" value="Biotin_lipoyl"/>
    <property type="match status" value="1"/>
</dbReference>
<dbReference type="Proteomes" id="UP000721442">
    <property type="component" value="Unassembled WGS sequence"/>
</dbReference>
<dbReference type="PROSITE" id="PS50968">
    <property type="entry name" value="BIOTINYL_LIPOYL"/>
    <property type="match status" value="1"/>
</dbReference>
<protein>
    <recommendedName>
        <fullName evidence="3 9">Biotin carboxyl carrier protein of acetyl-CoA carboxylase</fullName>
    </recommendedName>
</protein>
<dbReference type="GO" id="GO:0009317">
    <property type="term" value="C:acetyl-CoA carboxylase complex"/>
    <property type="evidence" value="ECO:0007669"/>
    <property type="project" value="InterPro"/>
</dbReference>
<evidence type="ECO:0000256" key="4">
    <source>
        <dbReference type="ARBA" id="ARBA00022516"/>
    </source>
</evidence>
<organism evidence="11 12">
    <name type="scientific">Candidatus Enterousia excrementavium</name>
    <dbReference type="NCBI Taxonomy" id="2840789"/>
    <lineage>
        <taxon>Bacteria</taxon>
        <taxon>Pseudomonadati</taxon>
        <taxon>Pseudomonadota</taxon>
        <taxon>Alphaproteobacteria</taxon>
        <taxon>Candidatus Enterousia</taxon>
    </lineage>
</organism>
<dbReference type="PROSITE" id="PS00188">
    <property type="entry name" value="BIOTIN"/>
    <property type="match status" value="1"/>
</dbReference>
<keyword evidence="5 9" id="KW-0276">Fatty acid metabolism</keyword>